<proteinExistence type="predicted"/>
<sequence>MRIDRWTADEGAAIRGCKEAWDRAQDIEDPDGPRMPERMLAAWFGLGFTGDPAQAWFAPGAEPGSVLGWYRLELTDLENTDRAMLTLVVHPAHRRQGLGGSLLRHAARLAAADGRSLLWGETRDGSPGEAFATAVGAKQGIAAGVRRLDLRTLPAGKTGSLRGSAAAAADGYSLLRWTGATPEEYRAPFARVLNAFNDAPHDEGVEEESWDAERVRERNDAPVRSMGLRRYTIAARHDASGELAAMSELSVDPDDPQWGHQGLTAVTSQHRGHRLGLLVKTAMLEWLAETEPQVERVQTGNALSNTHMIAVNQAIGFELVLPAWHNIELETARAAEA</sequence>
<dbReference type="Proteomes" id="UP000460272">
    <property type="component" value="Unassembled WGS sequence"/>
</dbReference>
<dbReference type="Pfam" id="PF00583">
    <property type="entry name" value="Acetyltransf_1"/>
    <property type="match status" value="2"/>
</dbReference>
<dbReference type="AlphaFoldDB" id="A0A6P2BR81"/>
<dbReference type="InterPro" id="IPR050832">
    <property type="entry name" value="Bact_Acetyltransf"/>
</dbReference>
<name>A0A6P2BR81_9ACTN</name>
<organism evidence="4 5">
    <name type="scientific">Trebonia kvetii</name>
    <dbReference type="NCBI Taxonomy" id="2480626"/>
    <lineage>
        <taxon>Bacteria</taxon>
        <taxon>Bacillati</taxon>
        <taxon>Actinomycetota</taxon>
        <taxon>Actinomycetes</taxon>
        <taxon>Streptosporangiales</taxon>
        <taxon>Treboniaceae</taxon>
        <taxon>Trebonia</taxon>
    </lineage>
</organism>
<dbReference type="OrthoDB" id="4119890at2"/>
<keyword evidence="5" id="KW-1185">Reference proteome</keyword>
<accession>A0A6P2BR81</accession>
<feature type="domain" description="N-acetyltransferase" evidence="3">
    <location>
        <begin position="12"/>
        <end position="160"/>
    </location>
</feature>
<keyword evidence="1 4" id="KW-0808">Transferase</keyword>
<protein>
    <submittedName>
        <fullName evidence="4">GNAT family N-acetyltransferase</fullName>
    </submittedName>
</protein>
<keyword evidence="2" id="KW-0012">Acyltransferase</keyword>
<dbReference type="EMBL" id="RPFW01000007">
    <property type="protein sequence ID" value="TVZ01378.1"/>
    <property type="molecule type" value="Genomic_DNA"/>
</dbReference>
<evidence type="ECO:0000313" key="5">
    <source>
        <dbReference type="Proteomes" id="UP000460272"/>
    </source>
</evidence>
<dbReference type="InterPro" id="IPR000182">
    <property type="entry name" value="GNAT_dom"/>
</dbReference>
<dbReference type="RefSeq" id="WP_145859880.1">
    <property type="nucleotide sequence ID" value="NZ_RPFW01000007.1"/>
</dbReference>
<evidence type="ECO:0000256" key="2">
    <source>
        <dbReference type="ARBA" id="ARBA00023315"/>
    </source>
</evidence>
<reference evidence="4 5" key="1">
    <citation type="submission" date="2018-11" db="EMBL/GenBank/DDBJ databases">
        <title>Trebonia kvetii gen.nov., sp.nov., a novel acidophilic actinobacterium, and proposal of the new actinobacterial family Treboniaceae fam. nov.</title>
        <authorList>
            <person name="Rapoport D."/>
            <person name="Sagova-Mareckova M."/>
            <person name="Sedlacek I."/>
            <person name="Provaznik J."/>
            <person name="Kralova S."/>
            <person name="Pavlinic D."/>
            <person name="Benes V."/>
            <person name="Kopecky J."/>
        </authorList>
    </citation>
    <scope>NUCLEOTIDE SEQUENCE [LARGE SCALE GENOMIC DNA]</scope>
    <source>
        <strain evidence="4 5">15Tr583</strain>
    </source>
</reference>
<comment type="caution">
    <text evidence="4">The sequence shown here is derived from an EMBL/GenBank/DDBJ whole genome shotgun (WGS) entry which is preliminary data.</text>
</comment>
<dbReference type="SUPFAM" id="SSF55729">
    <property type="entry name" value="Acyl-CoA N-acyltransferases (Nat)"/>
    <property type="match status" value="2"/>
</dbReference>
<dbReference type="GO" id="GO:0016747">
    <property type="term" value="F:acyltransferase activity, transferring groups other than amino-acyl groups"/>
    <property type="evidence" value="ECO:0007669"/>
    <property type="project" value="InterPro"/>
</dbReference>
<evidence type="ECO:0000259" key="3">
    <source>
        <dbReference type="PROSITE" id="PS51186"/>
    </source>
</evidence>
<dbReference type="PROSITE" id="PS51186">
    <property type="entry name" value="GNAT"/>
    <property type="match status" value="1"/>
</dbReference>
<dbReference type="InterPro" id="IPR016181">
    <property type="entry name" value="Acyl_CoA_acyltransferase"/>
</dbReference>
<gene>
    <name evidence="4" type="ORF">EAS64_34510</name>
</gene>
<dbReference type="PANTHER" id="PTHR43877">
    <property type="entry name" value="AMINOALKYLPHOSPHONATE N-ACETYLTRANSFERASE-RELATED-RELATED"/>
    <property type="match status" value="1"/>
</dbReference>
<dbReference type="Gene3D" id="3.40.630.30">
    <property type="match status" value="1"/>
</dbReference>
<evidence type="ECO:0000313" key="4">
    <source>
        <dbReference type="EMBL" id="TVZ01378.1"/>
    </source>
</evidence>
<evidence type="ECO:0000256" key="1">
    <source>
        <dbReference type="ARBA" id="ARBA00022679"/>
    </source>
</evidence>